<evidence type="ECO:0000313" key="3">
    <source>
        <dbReference type="Proteomes" id="UP000249688"/>
    </source>
</evidence>
<dbReference type="AlphaFoldDB" id="A0A2W7K6N8"/>
<keyword evidence="1" id="KW-0472">Membrane</keyword>
<sequence>MPTTPQPGLGVVLRGRCPNCGTGPLFSGLLDIRPTCRDCGLDLSAYDAGDGPAVAAIFVVGALAMIGAFLVEFRLEPPLWVHAVIWPLLVLPTSLAVMRIAKSALIYQSFHHRRA</sequence>
<evidence type="ECO:0000256" key="1">
    <source>
        <dbReference type="SAM" id="Phobius"/>
    </source>
</evidence>
<accession>A0A2W7K6N8</accession>
<keyword evidence="1" id="KW-1133">Transmembrane helix</keyword>
<protein>
    <submittedName>
        <fullName evidence="2">Uncharacterized protein (DUF983 family)</fullName>
    </submittedName>
</protein>
<dbReference type="InterPro" id="IPR009325">
    <property type="entry name" value="DUF983"/>
</dbReference>
<feature type="transmembrane region" description="Helical" evidence="1">
    <location>
        <begin position="79"/>
        <end position="101"/>
    </location>
</feature>
<name>A0A2W7K6N8_9PROT</name>
<organism evidence="2 3">
    <name type="scientific">Humitalea rosea</name>
    <dbReference type="NCBI Taxonomy" id="990373"/>
    <lineage>
        <taxon>Bacteria</taxon>
        <taxon>Pseudomonadati</taxon>
        <taxon>Pseudomonadota</taxon>
        <taxon>Alphaproteobacteria</taxon>
        <taxon>Acetobacterales</taxon>
        <taxon>Roseomonadaceae</taxon>
        <taxon>Humitalea</taxon>
    </lineage>
</organism>
<proteinExistence type="predicted"/>
<reference evidence="2 3" key="1">
    <citation type="submission" date="2018-06" db="EMBL/GenBank/DDBJ databases">
        <title>Genomic Encyclopedia of Archaeal and Bacterial Type Strains, Phase II (KMG-II): from individual species to whole genera.</title>
        <authorList>
            <person name="Goeker M."/>
        </authorList>
    </citation>
    <scope>NUCLEOTIDE SEQUENCE [LARGE SCALE GENOMIC DNA]</scope>
    <source>
        <strain evidence="2 3">DSM 24525</strain>
    </source>
</reference>
<gene>
    <name evidence="2" type="ORF">C8P66_116101</name>
</gene>
<dbReference type="EMBL" id="QKYU01000016">
    <property type="protein sequence ID" value="PZW43180.1"/>
    <property type="molecule type" value="Genomic_DNA"/>
</dbReference>
<dbReference type="Proteomes" id="UP000249688">
    <property type="component" value="Unassembled WGS sequence"/>
</dbReference>
<dbReference type="Pfam" id="PF06170">
    <property type="entry name" value="DUF983"/>
    <property type="match status" value="1"/>
</dbReference>
<keyword evidence="3" id="KW-1185">Reference proteome</keyword>
<comment type="caution">
    <text evidence="2">The sequence shown here is derived from an EMBL/GenBank/DDBJ whole genome shotgun (WGS) entry which is preliminary data.</text>
</comment>
<keyword evidence="1" id="KW-0812">Transmembrane</keyword>
<evidence type="ECO:0000313" key="2">
    <source>
        <dbReference type="EMBL" id="PZW43180.1"/>
    </source>
</evidence>
<feature type="transmembrane region" description="Helical" evidence="1">
    <location>
        <begin position="53"/>
        <end position="73"/>
    </location>
</feature>